<accession>A0ABR7N664</accession>
<protein>
    <submittedName>
        <fullName evidence="3">DUF4832 domain-containing protein</fullName>
    </submittedName>
</protein>
<sequence length="431" mass="50199">MSWKNMKVKQKWEWVPEELPESTEELENPARGWLEIYTFQAENGIAPLELRWSLRMGETLALVLINLKAYRERALDDIALENIRSMLSFFMQYQKDVILRPTYDTEGKGREREPDKFDTVLTHIRQIGELLQQTEHSVCIFQGLLVGSWGEMHDSRYLSEQHLRKLYDTLESYLGSEIYLAVRTPAIWRILTGEEQFQRGDMGKTAIFDDGILGSMTHLGTFGTMTRDAAGWKAAWTRKEELEFLEQITKDTPCGGEAVLGTDGGQDNADFVLSELKIMHLTYLNCAHDRRVLDDWKSINLKTEDVWSEHNLYDYAGSHLGYRFIVRKVEIKKCLSGKFRLEIEIENTGFAAPFQEMELLLVLQSEDKVWEYPVEFDAKRCCSGEKNKIIQYFCPRESQVFLKLRRKKDRRPVRFANRKKADCLLLGSLHK</sequence>
<comment type="caution">
    <text evidence="3">The sequence shown here is derived from an EMBL/GenBank/DDBJ whole genome shotgun (WGS) entry which is preliminary data.</text>
</comment>
<dbReference type="InterPro" id="IPR032379">
    <property type="entry name" value="DUF4874"/>
</dbReference>
<dbReference type="Pfam" id="PF16116">
    <property type="entry name" value="DUF4832"/>
    <property type="match status" value="1"/>
</dbReference>
<proteinExistence type="predicted"/>
<dbReference type="Pfam" id="PF16173">
    <property type="entry name" value="DUF4874"/>
    <property type="match status" value="1"/>
</dbReference>
<feature type="domain" description="DUF4832" evidence="1">
    <location>
        <begin position="205"/>
        <end position="417"/>
    </location>
</feature>
<evidence type="ECO:0000313" key="3">
    <source>
        <dbReference type="EMBL" id="MBC8571898.1"/>
    </source>
</evidence>
<name>A0ABR7N664_9FIRM</name>
<evidence type="ECO:0000259" key="1">
    <source>
        <dbReference type="Pfam" id="PF16116"/>
    </source>
</evidence>
<keyword evidence="4" id="KW-1185">Reference proteome</keyword>
<gene>
    <name evidence="3" type="ORF">H8716_02175</name>
</gene>
<feature type="domain" description="DUF4874" evidence="2">
    <location>
        <begin position="28"/>
        <end position="186"/>
    </location>
</feature>
<evidence type="ECO:0000313" key="4">
    <source>
        <dbReference type="Proteomes" id="UP000657421"/>
    </source>
</evidence>
<reference evidence="3 4" key="1">
    <citation type="submission" date="2020-08" db="EMBL/GenBank/DDBJ databases">
        <title>Genome public.</title>
        <authorList>
            <person name="Liu C."/>
            <person name="Sun Q."/>
        </authorList>
    </citation>
    <scope>NUCLEOTIDE SEQUENCE [LARGE SCALE GENOMIC DNA]</scope>
    <source>
        <strain evidence="3 4">NSJ-46</strain>
    </source>
</reference>
<organism evidence="3 4">
    <name type="scientific">Jingyaoa shaoxingensis</name>
    <dbReference type="NCBI Taxonomy" id="2763671"/>
    <lineage>
        <taxon>Bacteria</taxon>
        <taxon>Bacillati</taxon>
        <taxon>Bacillota</taxon>
        <taxon>Clostridia</taxon>
        <taxon>Lachnospirales</taxon>
        <taxon>Lachnospiraceae</taxon>
        <taxon>Jingyaoa</taxon>
    </lineage>
</organism>
<evidence type="ECO:0000259" key="2">
    <source>
        <dbReference type="Pfam" id="PF16173"/>
    </source>
</evidence>
<dbReference type="Proteomes" id="UP000657421">
    <property type="component" value="Unassembled WGS sequence"/>
</dbReference>
<dbReference type="EMBL" id="JACRSZ010000001">
    <property type="protein sequence ID" value="MBC8571898.1"/>
    <property type="molecule type" value="Genomic_DNA"/>
</dbReference>
<dbReference type="InterPro" id="IPR032267">
    <property type="entry name" value="DUF4832"/>
</dbReference>